<dbReference type="AlphaFoldDB" id="A0A227PB25"/>
<accession>A0A227PB25</accession>
<keyword evidence="1 6" id="KW-0597">Phosphoprotein</keyword>
<sequence>MKILIIEDEPEIAQSIKNYFRTNGIQCETAESYNLALRKIDSYDYDCILLDLMLPDGDGFDILRELKRKNKSDGVIVVSAKETLETRLKGFNLGADDYLTKPFHLSELLVRMQALIRRKNFKGCNNIIFNEIVIDILSKSVTVNNRKLELTKKELDLLLFLIGNENKVLPKAAIAEHLSGDMADMLDNHDFIYAHIKNLKKKLHQAGSADYIKTAYGLGYKWENE</sequence>
<comment type="caution">
    <text evidence="10">The sequence shown here is derived from an EMBL/GenBank/DDBJ whole genome shotgun (WGS) entry which is preliminary data.</text>
</comment>
<dbReference type="SMART" id="SM00448">
    <property type="entry name" value="REC"/>
    <property type="match status" value="1"/>
</dbReference>
<dbReference type="PANTHER" id="PTHR48111:SF22">
    <property type="entry name" value="REGULATOR OF RPOS"/>
    <property type="match status" value="1"/>
</dbReference>
<feature type="DNA-binding region" description="OmpR/PhoB-type" evidence="7">
    <location>
        <begin position="124"/>
        <end position="224"/>
    </location>
</feature>
<proteinExistence type="predicted"/>
<dbReference type="InterPro" id="IPR039420">
    <property type="entry name" value="WalR-like"/>
</dbReference>
<dbReference type="GO" id="GO:0005829">
    <property type="term" value="C:cytosol"/>
    <property type="evidence" value="ECO:0007669"/>
    <property type="project" value="TreeGrafter"/>
</dbReference>
<dbReference type="SMART" id="SM00862">
    <property type="entry name" value="Trans_reg_C"/>
    <property type="match status" value="1"/>
</dbReference>
<protein>
    <submittedName>
        <fullName evidence="10">DNA-binding response regulator</fullName>
    </submittedName>
</protein>
<feature type="domain" description="Response regulatory" evidence="8">
    <location>
        <begin position="2"/>
        <end position="116"/>
    </location>
</feature>
<evidence type="ECO:0000256" key="3">
    <source>
        <dbReference type="ARBA" id="ARBA00023015"/>
    </source>
</evidence>
<keyword evidence="5" id="KW-0804">Transcription</keyword>
<dbReference type="GO" id="GO:0032993">
    <property type="term" value="C:protein-DNA complex"/>
    <property type="evidence" value="ECO:0007669"/>
    <property type="project" value="TreeGrafter"/>
</dbReference>
<keyword evidence="2" id="KW-0902">Two-component regulatory system</keyword>
<dbReference type="GO" id="GO:0006355">
    <property type="term" value="P:regulation of DNA-templated transcription"/>
    <property type="evidence" value="ECO:0007669"/>
    <property type="project" value="InterPro"/>
</dbReference>
<dbReference type="InterPro" id="IPR036388">
    <property type="entry name" value="WH-like_DNA-bd_sf"/>
</dbReference>
<dbReference type="InterPro" id="IPR001789">
    <property type="entry name" value="Sig_transdc_resp-reg_receiver"/>
</dbReference>
<evidence type="ECO:0000256" key="4">
    <source>
        <dbReference type="ARBA" id="ARBA00023125"/>
    </source>
</evidence>
<keyword evidence="4 7" id="KW-0238">DNA-binding</keyword>
<dbReference type="Gene3D" id="6.10.250.690">
    <property type="match status" value="1"/>
</dbReference>
<name>A0A227PB25_9FLAO</name>
<evidence type="ECO:0000256" key="7">
    <source>
        <dbReference type="PROSITE-ProRule" id="PRU01091"/>
    </source>
</evidence>
<dbReference type="OrthoDB" id="9790442at2"/>
<gene>
    <name evidence="10" type="ORF">B0A64_09810</name>
</gene>
<keyword evidence="11" id="KW-1185">Reference proteome</keyword>
<dbReference type="SUPFAM" id="SSF46894">
    <property type="entry name" value="C-terminal effector domain of the bipartite response regulators"/>
    <property type="match status" value="1"/>
</dbReference>
<dbReference type="PROSITE" id="PS50110">
    <property type="entry name" value="RESPONSE_REGULATORY"/>
    <property type="match status" value="1"/>
</dbReference>
<dbReference type="Gene3D" id="3.40.50.2300">
    <property type="match status" value="1"/>
</dbReference>
<dbReference type="PROSITE" id="PS51755">
    <property type="entry name" value="OMPR_PHOB"/>
    <property type="match status" value="1"/>
</dbReference>
<dbReference type="GO" id="GO:0000156">
    <property type="term" value="F:phosphorelay response regulator activity"/>
    <property type="evidence" value="ECO:0007669"/>
    <property type="project" value="TreeGrafter"/>
</dbReference>
<dbReference type="GO" id="GO:0000976">
    <property type="term" value="F:transcription cis-regulatory region binding"/>
    <property type="evidence" value="ECO:0007669"/>
    <property type="project" value="TreeGrafter"/>
</dbReference>
<feature type="modified residue" description="4-aspartylphosphate" evidence="6">
    <location>
        <position position="51"/>
    </location>
</feature>
<evidence type="ECO:0000256" key="1">
    <source>
        <dbReference type="ARBA" id="ARBA00022553"/>
    </source>
</evidence>
<dbReference type="Pfam" id="PF00072">
    <property type="entry name" value="Response_reg"/>
    <property type="match status" value="1"/>
</dbReference>
<dbReference type="PANTHER" id="PTHR48111">
    <property type="entry name" value="REGULATOR OF RPOS"/>
    <property type="match status" value="1"/>
</dbReference>
<reference evidence="10 11" key="1">
    <citation type="submission" date="2016-11" db="EMBL/GenBank/DDBJ databases">
        <title>Whole genomes of Flavobacteriaceae.</title>
        <authorList>
            <person name="Stine C."/>
            <person name="Li C."/>
            <person name="Tadesse D."/>
        </authorList>
    </citation>
    <scope>NUCLEOTIDE SEQUENCE [LARGE SCALE GENOMIC DNA]</scope>
    <source>
        <strain evidence="10 11">DSM 24704</strain>
    </source>
</reference>
<dbReference type="RefSeq" id="WP_089479324.1">
    <property type="nucleotide sequence ID" value="NZ_MUGS01000014.1"/>
</dbReference>
<dbReference type="Proteomes" id="UP000214684">
    <property type="component" value="Unassembled WGS sequence"/>
</dbReference>
<dbReference type="CDD" id="cd00383">
    <property type="entry name" value="trans_reg_C"/>
    <property type="match status" value="1"/>
</dbReference>
<evidence type="ECO:0000313" key="11">
    <source>
        <dbReference type="Proteomes" id="UP000214684"/>
    </source>
</evidence>
<dbReference type="InterPro" id="IPR001867">
    <property type="entry name" value="OmpR/PhoB-type_DNA-bd"/>
</dbReference>
<dbReference type="SUPFAM" id="SSF52172">
    <property type="entry name" value="CheY-like"/>
    <property type="match status" value="1"/>
</dbReference>
<evidence type="ECO:0000256" key="6">
    <source>
        <dbReference type="PROSITE-ProRule" id="PRU00169"/>
    </source>
</evidence>
<organism evidence="10 11">
    <name type="scientific">Flavobacterium araucananum</name>
    <dbReference type="NCBI Taxonomy" id="946678"/>
    <lineage>
        <taxon>Bacteria</taxon>
        <taxon>Pseudomonadati</taxon>
        <taxon>Bacteroidota</taxon>
        <taxon>Flavobacteriia</taxon>
        <taxon>Flavobacteriales</taxon>
        <taxon>Flavobacteriaceae</taxon>
        <taxon>Flavobacterium</taxon>
    </lineage>
</organism>
<evidence type="ECO:0000313" key="10">
    <source>
        <dbReference type="EMBL" id="OXG07099.1"/>
    </source>
</evidence>
<dbReference type="InterPro" id="IPR011006">
    <property type="entry name" value="CheY-like_superfamily"/>
</dbReference>
<dbReference type="InterPro" id="IPR016032">
    <property type="entry name" value="Sig_transdc_resp-reg_C-effctor"/>
</dbReference>
<evidence type="ECO:0000259" key="9">
    <source>
        <dbReference type="PROSITE" id="PS51755"/>
    </source>
</evidence>
<dbReference type="EMBL" id="MUGS01000014">
    <property type="protein sequence ID" value="OXG07099.1"/>
    <property type="molecule type" value="Genomic_DNA"/>
</dbReference>
<evidence type="ECO:0000256" key="2">
    <source>
        <dbReference type="ARBA" id="ARBA00023012"/>
    </source>
</evidence>
<feature type="domain" description="OmpR/PhoB-type" evidence="9">
    <location>
        <begin position="124"/>
        <end position="224"/>
    </location>
</feature>
<keyword evidence="3" id="KW-0805">Transcription regulation</keyword>
<dbReference type="Pfam" id="PF00486">
    <property type="entry name" value="Trans_reg_C"/>
    <property type="match status" value="1"/>
</dbReference>
<evidence type="ECO:0000256" key="5">
    <source>
        <dbReference type="ARBA" id="ARBA00023163"/>
    </source>
</evidence>
<dbReference type="Gene3D" id="1.10.10.10">
    <property type="entry name" value="Winged helix-like DNA-binding domain superfamily/Winged helix DNA-binding domain"/>
    <property type="match status" value="1"/>
</dbReference>
<evidence type="ECO:0000259" key="8">
    <source>
        <dbReference type="PROSITE" id="PS50110"/>
    </source>
</evidence>